<evidence type="ECO:0000256" key="1">
    <source>
        <dbReference type="ARBA" id="ARBA00022649"/>
    </source>
</evidence>
<reference evidence="9" key="1">
    <citation type="journal article" date="2019" name="Int. J. Syst. Evol. Microbiol.">
        <title>The Global Catalogue of Microorganisms (GCM) 10K type strain sequencing project: providing services to taxonomists for standard genome sequencing and annotation.</title>
        <authorList>
            <consortium name="The Broad Institute Genomics Platform"/>
            <consortium name="The Broad Institute Genome Sequencing Center for Infectious Disease"/>
            <person name="Wu L."/>
            <person name="Ma J."/>
        </authorList>
    </citation>
    <scope>NUCLEOTIDE SEQUENCE [LARGE SCALE GENOMIC DNA]</scope>
    <source>
        <strain evidence="9">JCM 14322</strain>
    </source>
</reference>
<dbReference type="InterPro" id="IPR029060">
    <property type="entry name" value="PIN-like_dom_sf"/>
</dbReference>
<evidence type="ECO:0000259" key="7">
    <source>
        <dbReference type="Pfam" id="PF01850"/>
    </source>
</evidence>
<evidence type="ECO:0000313" key="9">
    <source>
        <dbReference type="Proteomes" id="UP001500002"/>
    </source>
</evidence>
<keyword evidence="3 6" id="KW-0479">Metal-binding</keyword>
<organism evidence="8 9">
    <name type="scientific">Agromyces neolithicus</name>
    <dbReference type="NCBI Taxonomy" id="269420"/>
    <lineage>
        <taxon>Bacteria</taxon>
        <taxon>Bacillati</taxon>
        <taxon>Actinomycetota</taxon>
        <taxon>Actinomycetes</taxon>
        <taxon>Micrococcales</taxon>
        <taxon>Microbacteriaceae</taxon>
        <taxon>Agromyces</taxon>
    </lineage>
</organism>
<evidence type="ECO:0000256" key="4">
    <source>
        <dbReference type="ARBA" id="ARBA00022801"/>
    </source>
</evidence>
<keyword evidence="9" id="KW-1185">Reference proteome</keyword>
<keyword evidence="4 6" id="KW-0378">Hydrolase</keyword>
<accession>A0ABP4Y5J1</accession>
<dbReference type="EMBL" id="BAAANJ010000001">
    <property type="protein sequence ID" value="GAA1800956.1"/>
    <property type="molecule type" value="Genomic_DNA"/>
</dbReference>
<dbReference type="CDD" id="cd09873">
    <property type="entry name" value="PIN_Pae0151-like"/>
    <property type="match status" value="1"/>
</dbReference>
<dbReference type="Pfam" id="PF01850">
    <property type="entry name" value="PIN"/>
    <property type="match status" value="1"/>
</dbReference>
<dbReference type="InterPro" id="IPR051619">
    <property type="entry name" value="TypeII_TA_RNase_PINc/VapC"/>
</dbReference>
<keyword evidence="1 6" id="KW-1277">Toxin-antitoxin system</keyword>
<evidence type="ECO:0000256" key="3">
    <source>
        <dbReference type="ARBA" id="ARBA00022723"/>
    </source>
</evidence>
<evidence type="ECO:0000256" key="2">
    <source>
        <dbReference type="ARBA" id="ARBA00022722"/>
    </source>
</evidence>
<keyword evidence="5 6" id="KW-0460">Magnesium</keyword>
<feature type="domain" description="PIN" evidence="7">
    <location>
        <begin position="12"/>
        <end position="129"/>
    </location>
</feature>
<evidence type="ECO:0000256" key="6">
    <source>
        <dbReference type="HAMAP-Rule" id="MF_00265"/>
    </source>
</evidence>
<keyword evidence="2 6" id="KW-0540">Nuclease</keyword>
<sequence length="139" mass="14883">MPTVADTVGAVVVIDASAIVTLLIDPGEHGESVAERLAHSTLIAPTLLPFEVANVLRRRRNSGLLSPAEAQLAHDELLRLPIELWPWEPPAQRSWQLGPNLSSYDAAYVALAELVGAPLVTRDSRLASAPGPRCPVELV</sequence>
<evidence type="ECO:0000256" key="5">
    <source>
        <dbReference type="ARBA" id="ARBA00022842"/>
    </source>
</evidence>
<dbReference type="HAMAP" id="MF_00265">
    <property type="entry name" value="VapC_Nob1"/>
    <property type="match status" value="1"/>
</dbReference>
<dbReference type="SUPFAM" id="SSF88723">
    <property type="entry name" value="PIN domain-like"/>
    <property type="match status" value="1"/>
</dbReference>
<dbReference type="PANTHER" id="PTHR35901:SF1">
    <property type="entry name" value="EXONUCLEASE VAPC9"/>
    <property type="match status" value="1"/>
</dbReference>
<comment type="similarity">
    <text evidence="6">Belongs to the PINc/VapC protein family.</text>
</comment>
<dbReference type="RefSeq" id="WP_344293284.1">
    <property type="nucleotide sequence ID" value="NZ_BAAANJ010000001.1"/>
</dbReference>
<dbReference type="InterPro" id="IPR044153">
    <property type="entry name" value="PIN_Pae0151-like"/>
</dbReference>
<dbReference type="InterPro" id="IPR022907">
    <property type="entry name" value="VapC_family"/>
</dbReference>
<keyword evidence="6" id="KW-0800">Toxin</keyword>
<dbReference type="Gene3D" id="3.40.50.1010">
    <property type="entry name" value="5'-nuclease"/>
    <property type="match status" value="1"/>
</dbReference>
<evidence type="ECO:0000313" key="8">
    <source>
        <dbReference type="EMBL" id="GAA1800956.1"/>
    </source>
</evidence>
<gene>
    <name evidence="6" type="primary">vapC</name>
    <name evidence="8" type="ORF">GCM10009749_06330</name>
</gene>
<dbReference type="EC" id="3.1.-.-" evidence="6"/>
<dbReference type="Proteomes" id="UP001500002">
    <property type="component" value="Unassembled WGS sequence"/>
</dbReference>
<feature type="binding site" evidence="6">
    <location>
        <position position="105"/>
    </location>
    <ligand>
        <name>Mg(2+)</name>
        <dbReference type="ChEBI" id="CHEBI:18420"/>
    </ligand>
</feature>
<proteinExistence type="inferred from homology"/>
<name>A0ABP4Y5J1_9MICO</name>
<comment type="function">
    <text evidence="6">Toxic component of a toxin-antitoxin (TA) system. An RNase.</text>
</comment>
<comment type="caution">
    <text evidence="8">The sequence shown here is derived from an EMBL/GenBank/DDBJ whole genome shotgun (WGS) entry which is preliminary data.</text>
</comment>
<comment type="cofactor">
    <cofactor evidence="6">
        <name>Mg(2+)</name>
        <dbReference type="ChEBI" id="CHEBI:18420"/>
    </cofactor>
</comment>
<feature type="binding site" evidence="6">
    <location>
        <position position="15"/>
    </location>
    <ligand>
        <name>Mg(2+)</name>
        <dbReference type="ChEBI" id="CHEBI:18420"/>
    </ligand>
</feature>
<dbReference type="InterPro" id="IPR002716">
    <property type="entry name" value="PIN_dom"/>
</dbReference>
<dbReference type="PANTHER" id="PTHR35901">
    <property type="entry name" value="RIBONUCLEASE VAPC3"/>
    <property type="match status" value="1"/>
</dbReference>
<protein>
    <recommendedName>
        <fullName evidence="6">Ribonuclease VapC</fullName>
        <shortName evidence="6">RNase VapC</shortName>
        <ecNumber evidence="6">3.1.-.-</ecNumber>
    </recommendedName>
    <alternativeName>
        <fullName evidence="6">Toxin VapC</fullName>
    </alternativeName>
</protein>